<keyword evidence="2" id="KW-1185">Reference proteome</keyword>
<dbReference type="SUPFAM" id="SSF46689">
    <property type="entry name" value="Homeodomain-like"/>
    <property type="match status" value="1"/>
</dbReference>
<gene>
    <name evidence="1" type="ORF">NDN08_004319</name>
</gene>
<dbReference type="InterPro" id="IPR009057">
    <property type="entry name" value="Homeodomain-like_sf"/>
</dbReference>
<proteinExistence type="predicted"/>
<evidence type="ECO:0000313" key="2">
    <source>
        <dbReference type="Proteomes" id="UP001157974"/>
    </source>
</evidence>
<name>A0AAV8ULC5_9RHOD</name>
<sequence>MVSEKSANLERHRRRLAKKYDIVEKAFDGGGSSSSSSRVAAVASEYGVNRTLIYKWRNELQEDGKLRKSRRFNKPHPRRQKYSKEYHLLKEFYENRRSLKIGITHKELCSALKEGFPEYLAPERQSAYRYIIKAFCQKNKIVLRSKSYELPAQSQLGS</sequence>
<evidence type="ECO:0008006" key="3">
    <source>
        <dbReference type="Google" id="ProtNLM"/>
    </source>
</evidence>
<reference evidence="1 2" key="1">
    <citation type="journal article" date="2023" name="Nat. Commun.">
        <title>Origin of minicircular mitochondrial genomes in red algae.</title>
        <authorList>
            <person name="Lee Y."/>
            <person name="Cho C.H."/>
            <person name="Lee Y.M."/>
            <person name="Park S.I."/>
            <person name="Yang J.H."/>
            <person name="West J.A."/>
            <person name="Bhattacharya D."/>
            <person name="Yoon H.S."/>
        </authorList>
    </citation>
    <scope>NUCLEOTIDE SEQUENCE [LARGE SCALE GENOMIC DNA]</scope>
    <source>
        <strain evidence="1 2">CCMP1338</strain>
        <tissue evidence="1">Whole cell</tissue>
    </source>
</reference>
<comment type="caution">
    <text evidence="1">The sequence shown here is derived from an EMBL/GenBank/DDBJ whole genome shotgun (WGS) entry which is preliminary data.</text>
</comment>
<protein>
    <recommendedName>
        <fullName evidence="3">Transposase</fullName>
    </recommendedName>
</protein>
<dbReference type="AlphaFoldDB" id="A0AAV8ULC5"/>
<organism evidence="1 2">
    <name type="scientific">Rhodosorus marinus</name>
    <dbReference type="NCBI Taxonomy" id="101924"/>
    <lineage>
        <taxon>Eukaryota</taxon>
        <taxon>Rhodophyta</taxon>
        <taxon>Stylonematophyceae</taxon>
        <taxon>Stylonematales</taxon>
        <taxon>Stylonemataceae</taxon>
        <taxon>Rhodosorus</taxon>
    </lineage>
</organism>
<evidence type="ECO:0000313" key="1">
    <source>
        <dbReference type="EMBL" id="KAJ8903209.1"/>
    </source>
</evidence>
<dbReference type="Proteomes" id="UP001157974">
    <property type="component" value="Unassembled WGS sequence"/>
</dbReference>
<dbReference type="EMBL" id="JAMWBK010000007">
    <property type="protein sequence ID" value="KAJ8903209.1"/>
    <property type="molecule type" value="Genomic_DNA"/>
</dbReference>
<accession>A0AAV8ULC5</accession>